<evidence type="ECO:0000256" key="1">
    <source>
        <dbReference type="SAM" id="MobiDB-lite"/>
    </source>
</evidence>
<reference evidence="3" key="2">
    <citation type="submission" date="2015-06" db="UniProtKB">
        <authorList>
            <consortium name="EnsemblProtists"/>
        </authorList>
    </citation>
    <scope>IDENTIFICATION</scope>
    <source>
        <strain evidence="3">Emoy2</strain>
    </source>
</reference>
<dbReference type="Proteomes" id="UP000011713">
    <property type="component" value="Unassembled WGS sequence"/>
</dbReference>
<proteinExistence type="predicted"/>
<evidence type="ECO:0000313" key="4">
    <source>
        <dbReference type="Proteomes" id="UP000011713"/>
    </source>
</evidence>
<feature type="chain" id="PRO_5004049387" description="RxLR effector candidate protein" evidence="2">
    <location>
        <begin position="23"/>
        <end position="209"/>
    </location>
</feature>
<dbReference type="EMBL" id="JH598593">
    <property type="status" value="NOT_ANNOTATED_CDS"/>
    <property type="molecule type" value="Genomic_DNA"/>
</dbReference>
<sequence length="209" mass="23160">MAPCHMASRFLFLVCAIAQSAAYGAHLAPATGQVADATTSNLKQGTQPGMDDKRSLVQGDDDGIGATHEERRLGDSIDKPSMLERWSNMLSDVTRPIRKSVGDASFNRGVGNLVFGLKHLKISFNTLLFLDLDPIFLEYALGLHAKSKETGLSHIDIKIRKEYFETYKTYRKEGRMKWAGSEESMPSLWRHEPPSSPKDPPLLKSPASQ</sequence>
<evidence type="ECO:0000256" key="2">
    <source>
        <dbReference type="SAM" id="SignalP"/>
    </source>
</evidence>
<dbReference type="AlphaFoldDB" id="M4BQR2"/>
<feature type="signal peptide" evidence="2">
    <location>
        <begin position="1"/>
        <end position="22"/>
    </location>
</feature>
<protein>
    <recommendedName>
        <fullName evidence="5">RxLR effector candidate protein</fullName>
    </recommendedName>
</protein>
<feature type="region of interest" description="Disordered" evidence="1">
    <location>
        <begin position="176"/>
        <end position="209"/>
    </location>
</feature>
<evidence type="ECO:0000313" key="3">
    <source>
        <dbReference type="EnsemblProtists" id="HpaP808751"/>
    </source>
</evidence>
<name>M4BQR2_HYAAE</name>
<keyword evidence="4" id="KW-1185">Reference proteome</keyword>
<evidence type="ECO:0008006" key="5">
    <source>
        <dbReference type="Google" id="ProtNLM"/>
    </source>
</evidence>
<dbReference type="VEuPathDB" id="FungiDB:HpaG808751"/>
<organism evidence="3 4">
    <name type="scientific">Hyaloperonospora arabidopsidis (strain Emoy2)</name>
    <name type="common">Downy mildew agent</name>
    <name type="synonym">Peronospora arabidopsidis</name>
    <dbReference type="NCBI Taxonomy" id="559515"/>
    <lineage>
        <taxon>Eukaryota</taxon>
        <taxon>Sar</taxon>
        <taxon>Stramenopiles</taxon>
        <taxon>Oomycota</taxon>
        <taxon>Peronosporomycetes</taxon>
        <taxon>Peronosporales</taxon>
        <taxon>Peronosporaceae</taxon>
        <taxon>Hyaloperonospora</taxon>
    </lineage>
</organism>
<keyword evidence="2" id="KW-0732">Signal</keyword>
<accession>M4BQR2</accession>
<feature type="region of interest" description="Disordered" evidence="1">
    <location>
        <begin position="40"/>
        <end position="71"/>
    </location>
</feature>
<dbReference type="EnsemblProtists" id="HpaT808751">
    <property type="protein sequence ID" value="HpaP808751"/>
    <property type="gene ID" value="HpaG808751"/>
</dbReference>
<dbReference type="HOGENOM" id="CLU_1317652_0_0_1"/>
<dbReference type="InParanoid" id="M4BQR2"/>
<reference evidence="4" key="1">
    <citation type="journal article" date="2010" name="Science">
        <title>Signatures of adaptation to obligate biotrophy in the Hyaloperonospora arabidopsidis genome.</title>
        <authorList>
            <person name="Baxter L."/>
            <person name="Tripathy S."/>
            <person name="Ishaque N."/>
            <person name="Boot N."/>
            <person name="Cabral A."/>
            <person name="Kemen E."/>
            <person name="Thines M."/>
            <person name="Ah-Fong A."/>
            <person name="Anderson R."/>
            <person name="Badejoko W."/>
            <person name="Bittner-Eddy P."/>
            <person name="Boore J.L."/>
            <person name="Chibucos M.C."/>
            <person name="Coates M."/>
            <person name="Dehal P."/>
            <person name="Delehaunty K."/>
            <person name="Dong S."/>
            <person name="Downton P."/>
            <person name="Dumas B."/>
            <person name="Fabro G."/>
            <person name="Fronick C."/>
            <person name="Fuerstenberg S.I."/>
            <person name="Fulton L."/>
            <person name="Gaulin E."/>
            <person name="Govers F."/>
            <person name="Hughes L."/>
            <person name="Humphray S."/>
            <person name="Jiang R.H."/>
            <person name="Judelson H."/>
            <person name="Kamoun S."/>
            <person name="Kyung K."/>
            <person name="Meijer H."/>
            <person name="Minx P."/>
            <person name="Morris P."/>
            <person name="Nelson J."/>
            <person name="Phuntumart V."/>
            <person name="Qutob D."/>
            <person name="Rehmany A."/>
            <person name="Rougon-Cardoso A."/>
            <person name="Ryden P."/>
            <person name="Torto-Alalibo T."/>
            <person name="Studholme D."/>
            <person name="Wang Y."/>
            <person name="Win J."/>
            <person name="Wood J."/>
            <person name="Clifton S.W."/>
            <person name="Rogers J."/>
            <person name="Van den Ackerveken G."/>
            <person name="Jones J.D."/>
            <person name="McDowell J.M."/>
            <person name="Beynon J."/>
            <person name="Tyler B.M."/>
        </authorList>
    </citation>
    <scope>NUCLEOTIDE SEQUENCE [LARGE SCALE GENOMIC DNA]</scope>
    <source>
        <strain evidence="4">Emoy2</strain>
    </source>
</reference>